<dbReference type="PROSITE" id="PS50005">
    <property type="entry name" value="TPR"/>
    <property type="match status" value="4"/>
</dbReference>
<name>A0A813P2J0_9BILA</name>
<dbReference type="InterPro" id="IPR001841">
    <property type="entry name" value="Znf_RING"/>
</dbReference>
<dbReference type="Pfam" id="PF13374">
    <property type="entry name" value="TPR_10"/>
    <property type="match status" value="2"/>
</dbReference>
<dbReference type="GO" id="GO:0005737">
    <property type="term" value="C:cytoplasm"/>
    <property type="evidence" value="ECO:0007669"/>
    <property type="project" value="UniProtKB-ARBA"/>
</dbReference>
<dbReference type="GO" id="GO:0008270">
    <property type="term" value="F:zinc ion binding"/>
    <property type="evidence" value="ECO:0007669"/>
    <property type="project" value="UniProtKB-KW"/>
</dbReference>
<evidence type="ECO:0000256" key="6">
    <source>
        <dbReference type="PROSITE-ProRule" id="PRU00339"/>
    </source>
</evidence>
<keyword evidence="4" id="KW-0862">Zinc</keyword>
<dbReference type="Proteomes" id="UP000681722">
    <property type="component" value="Unassembled WGS sequence"/>
</dbReference>
<keyword evidence="2 5" id="KW-0863">Zinc-finger</keyword>
<evidence type="ECO:0000256" key="4">
    <source>
        <dbReference type="ARBA" id="ARBA00022833"/>
    </source>
</evidence>
<keyword evidence="12" id="KW-1185">Reference proteome</keyword>
<dbReference type="Gene3D" id="3.30.40.10">
    <property type="entry name" value="Zinc/RING finger domain, C3HC4 (zinc finger)"/>
    <property type="match status" value="2"/>
</dbReference>
<dbReference type="SUPFAM" id="SSF48452">
    <property type="entry name" value="TPR-like"/>
    <property type="match status" value="4"/>
</dbReference>
<evidence type="ECO:0000256" key="3">
    <source>
        <dbReference type="ARBA" id="ARBA00022803"/>
    </source>
</evidence>
<dbReference type="EMBL" id="CAJNOK010000923">
    <property type="protein sequence ID" value="CAF0783379.1"/>
    <property type="molecule type" value="Genomic_DNA"/>
</dbReference>
<evidence type="ECO:0000313" key="8">
    <source>
        <dbReference type="EMBL" id="CAF0744449.1"/>
    </source>
</evidence>
<reference evidence="8" key="1">
    <citation type="submission" date="2021-02" db="EMBL/GenBank/DDBJ databases">
        <authorList>
            <person name="Nowell W R."/>
        </authorList>
    </citation>
    <scope>NUCLEOTIDE SEQUENCE</scope>
</reference>
<dbReference type="Proteomes" id="UP000663829">
    <property type="component" value="Unassembled WGS sequence"/>
</dbReference>
<dbReference type="PANTHER" id="PTHR45641">
    <property type="entry name" value="TETRATRICOPEPTIDE REPEAT PROTEIN (AFU_ORTHOLOGUE AFUA_6G03870)"/>
    <property type="match status" value="1"/>
</dbReference>
<keyword evidence="1" id="KW-0677">Repeat</keyword>
<evidence type="ECO:0000313" key="10">
    <source>
        <dbReference type="EMBL" id="CAF3523081.1"/>
    </source>
</evidence>
<dbReference type="InterPro" id="IPR019734">
    <property type="entry name" value="TPR_rpt"/>
</dbReference>
<dbReference type="PANTHER" id="PTHR45641:SF19">
    <property type="entry name" value="NEPHROCYSTIN-3"/>
    <property type="match status" value="1"/>
</dbReference>
<feature type="repeat" description="TPR" evidence="6">
    <location>
        <begin position="280"/>
        <end position="313"/>
    </location>
</feature>
<dbReference type="Gene3D" id="1.25.40.10">
    <property type="entry name" value="Tetratricopeptide repeat domain"/>
    <property type="match status" value="3"/>
</dbReference>
<evidence type="ECO:0000256" key="1">
    <source>
        <dbReference type="ARBA" id="ARBA00022737"/>
    </source>
</evidence>
<dbReference type="EMBL" id="CAJNOQ010000035">
    <property type="protein sequence ID" value="CAF0744449.1"/>
    <property type="molecule type" value="Genomic_DNA"/>
</dbReference>
<evidence type="ECO:0000256" key="5">
    <source>
        <dbReference type="PROSITE-ProRule" id="PRU00175"/>
    </source>
</evidence>
<dbReference type="PROSITE" id="PS50089">
    <property type="entry name" value="ZF_RING_2"/>
    <property type="match status" value="1"/>
</dbReference>
<evidence type="ECO:0000313" key="12">
    <source>
        <dbReference type="Proteomes" id="UP000663829"/>
    </source>
</evidence>
<dbReference type="Pfam" id="PF13424">
    <property type="entry name" value="TPR_12"/>
    <property type="match status" value="2"/>
</dbReference>
<dbReference type="Proteomes" id="UP000682733">
    <property type="component" value="Unassembled WGS sequence"/>
</dbReference>
<dbReference type="Proteomes" id="UP000677228">
    <property type="component" value="Unassembled WGS sequence"/>
</dbReference>
<dbReference type="SMART" id="SM00028">
    <property type="entry name" value="TPR"/>
    <property type="match status" value="12"/>
</dbReference>
<dbReference type="InterPro" id="IPR013083">
    <property type="entry name" value="Znf_RING/FYVE/PHD"/>
</dbReference>
<evidence type="ECO:0000256" key="2">
    <source>
        <dbReference type="ARBA" id="ARBA00022771"/>
    </source>
</evidence>
<gene>
    <name evidence="8" type="ORF">GPM918_LOCUS457</name>
    <name evidence="9" type="ORF">OVA965_LOCUS3733</name>
    <name evidence="10" type="ORF">SRO942_LOCUS458</name>
    <name evidence="11" type="ORF">TMI583_LOCUS3731</name>
</gene>
<dbReference type="EMBL" id="CAJOBC010000035">
    <property type="protein sequence ID" value="CAF3523081.1"/>
    <property type="molecule type" value="Genomic_DNA"/>
</dbReference>
<feature type="repeat" description="TPR" evidence="6">
    <location>
        <begin position="529"/>
        <end position="562"/>
    </location>
</feature>
<accession>A0A813P2J0</accession>
<dbReference type="AlphaFoldDB" id="A0A813P2J0"/>
<feature type="domain" description="RING-type" evidence="7">
    <location>
        <begin position="14"/>
        <end position="56"/>
    </location>
</feature>
<dbReference type="OrthoDB" id="5142960at2759"/>
<sequence>MTSSDIDIQKLLECSICCDYLQEVRETPCCHILLCHSCLTSWCKSSGSNASCPGCRTILSTNQCKENIPIQRFVDSMPFDCPYKIDGCSARIPRSELEKHKKLCEHHPTNLKNAQKTKLTKLNQTRDMLAKRYDEYKSMKQQKQKQTVRKPLATELYDLAKKFRIECEYKLAQKSIQECLDVMGNDKELEELNMNAKIEAATIEKFLGQYDKSLQLYADALMLAKTKVELKQTVVELQMEQGHIYVKMGKYNAANQAYENALTTTNEFDDRQTNKILDKAQILNAMGIVAKKCSEYDKAIKAYTEAMNIVDEQSSLWSEIVSNLADVHRKKGSYKEARDLYVHSLKQMEALHGSSHPQIADIYNNLAMLAKKEGKYLEALGYLKTALKIGKHFYGAQHPSIGMYLTNMGDIYRKQGDYTKAEVIYKEAISTLEKALGRDHVEVAEVLNSMGLVLKKRADYAGAEELYKRAISIIQLTFGNQEHYKLGIYLNNLGDLDRKRNRFDSALSTYERALKSIEKTLGAEHSEAAEIMHNIGLVKHQLGDYSEACKLYESAMAIIKQEFGDKHYKYGMYINSMGLSLAMMDDYSRAYDAMKQSLQILLQTLGRDHIEVCDVYASLGDVCMKLVAEGKEKEKQTKLDEAKKYYTESLRIVQGTFGEEHTKTRQFQSLLYIVDNYMELAFMGTG</sequence>
<protein>
    <recommendedName>
        <fullName evidence="7">RING-type domain-containing protein</fullName>
    </recommendedName>
</protein>
<proteinExistence type="predicted"/>
<dbReference type="SUPFAM" id="SSF57850">
    <property type="entry name" value="RING/U-box"/>
    <property type="match status" value="1"/>
</dbReference>
<evidence type="ECO:0000259" key="7">
    <source>
        <dbReference type="PROSITE" id="PS50089"/>
    </source>
</evidence>
<evidence type="ECO:0000313" key="9">
    <source>
        <dbReference type="EMBL" id="CAF0783379.1"/>
    </source>
</evidence>
<dbReference type="Pfam" id="PF13181">
    <property type="entry name" value="TPR_8"/>
    <property type="match status" value="1"/>
</dbReference>
<evidence type="ECO:0000313" key="11">
    <source>
        <dbReference type="EMBL" id="CAF3565226.1"/>
    </source>
</evidence>
<organism evidence="8 12">
    <name type="scientific">Didymodactylos carnosus</name>
    <dbReference type="NCBI Taxonomy" id="1234261"/>
    <lineage>
        <taxon>Eukaryota</taxon>
        <taxon>Metazoa</taxon>
        <taxon>Spiralia</taxon>
        <taxon>Gnathifera</taxon>
        <taxon>Rotifera</taxon>
        <taxon>Eurotatoria</taxon>
        <taxon>Bdelloidea</taxon>
        <taxon>Philodinida</taxon>
        <taxon>Philodinidae</taxon>
        <taxon>Didymodactylos</taxon>
    </lineage>
</organism>
<keyword evidence="2 5" id="KW-0479">Metal-binding</keyword>
<dbReference type="InterPro" id="IPR011990">
    <property type="entry name" value="TPR-like_helical_dom_sf"/>
</dbReference>
<feature type="repeat" description="TPR" evidence="6">
    <location>
        <begin position="235"/>
        <end position="268"/>
    </location>
</feature>
<comment type="caution">
    <text evidence="8">The sequence shown here is derived from an EMBL/GenBank/DDBJ whole genome shotgun (WGS) entry which is preliminary data.</text>
</comment>
<dbReference type="EMBL" id="CAJOBA010000923">
    <property type="protein sequence ID" value="CAF3565226.1"/>
    <property type="molecule type" value="Genomic_DNA"/>
</dbReference>
<feature type="repeat" description="TPR" evidence="6">
    <location>
        <begin position="402"/>
        <end position="435"/>
    </location>
</feature>
<keyword evidence="3 6" id="KW-0802">TPR repeat</keyword>
<dbReference type="SUPFAM" id="SSF49599">
    <property type="entry name" value="TRAF domain-like"/>
    <property type="match status" value="1"/>
</dbReference>